<dbReference type="eggNOG" id="KOG0738">
    <property type="taxonomic scope" value="Eukaryota"/>
</dbReference>
<comment type="catalytic activity">
    <reaction evidence="8">
        <text>n ATP + n H2O + a microtubule = n ADP + n phosphate + (n+1) alpha/beta tubulin heterodimers.</text>
        <dbReference type="EC" id="5.6.1.1"/>
    </reaction>
</comment>
<reference evidence="11 12" key="1">
    <citation type="submission" date="2011-07" db="EMBL/GenBank/DDBJ databases">
        <authorList>
            <person name="Coyne R."/>
            <person name="Brami D."/>
            <person name="Johnson J."/>
            <person name="Hostetler J."/>
            <person name="Hannick L."/>
            <person name="Clark T."/>
            <person name="Cassidy-Hanley D."/>
            <person name="Inman J."/>
        </authorList>
    </citation>
    <scope>NUCLEOTIDE SEQUENCE [LARGE SCALE GENOMIC DNA]</scope>
    <source>
        <strain evidence="11 12">G5</strain>
    </source>
</reference>
<dbReference type="Gene3D" id="1.10.8.60">
    <property type="match status" value="1"/>
</dbReference>
<keyword evidence="2 8" id="KW-0963">Cytoplasm</keyword>
<dbReference type="SMART" id="SM00382">
    <property type="entry name" value="AAA"/>
    <property type="match status" value="1"/>
</dbReference>
<dbReference type="Pfam" id="PF17862">
    <property type="entry name" value="AAA_lid_3"/>
    <property type="match status" value="1"/>
</dbReference>
<evidence type="ECO:0000313" key="11">
    <source>
        <dbReference type="EMBL" id="EGR32599.1"/>
    </source>
</evidence>
<evidence type="ECO:0000256" key="3">
    <source>
        <dbReference type="ARBA" id="ARBA00022701"/>
    </source>
</evidence>
<dbReference type="InterPro" id="IPR027417">
    <property type="entry name" value="P-loop_NTPase"/>
</dbReference>
<dbReference type="InterPro" id="IPR050304">
    <property type="entry name" value="MT-severing_AAA_ATPase"/>
</dbReference>
<dbReference type="PROSITE" id="PS50896">
    <property type="entry name" value="LISH"/>
    <property type="match status" value="1"/>
</dbReference>
<dbReference type="GeneID" id="14908797"/>
<feature type="domain" description="AAA+ ATPase" evidence="10">
    <location>
        <begin position="243"/>
        <end position="379"/>
    </location>
</feature>
<evidence type="ECO:0000256" key="2">
    <source>
        <dbReference type="ARBA" id="ARBA00022490"/>
    </source>
</evidence>
<evidence type="ECO:0000256" key="1">
    <source>
        <dbReference type="ARBA" id="ARBA00004647"/>
    </source>
</evidence>
<evidence type="ECO:0000256" key="9">
    <source>
        <dbReference type="SAM" id="MobiDB-lite"/>
    </source>
</evidence>
<keyword evidence="6 8" id="KW-0206">Cytoskeleton</keyword>
<evidence type="ECO:0000259" key="10">
    <source>
        <dbReference type="SMART" id="SM00382"/>
    </source>
</evidence>
<dbReference type="InterPro" id="IPR027497">
    <property type="entry name" value="Katanin_p60_AL2"/>
</dbReference>
<dbReference type="GO" id="GO:0005524">
    <property type="term" value="F:ATP binding"/>
    <property type="evidence" value="ECO:0007669"/>
    <property type="project" value="UniProtKB-KW"/>
</dbReference>
<dbReference type="SUPFAM" id="SSF52540">
    <property type="entry name" value="P-loop containing nucleoside triphosphate hydrolases"/>
    <property type="match status" value="1"/>
</dbReference>
<evidence type="ECO:0000256" key="6">
    <source>
        <dbReference type="ARBA" id="ARBA00023212"/>
    </source>
</evidence>
<dbReference type="CDD" id="cd19509">
    <property type="entry name" value="RecA-like_VPS4-like"/>
    <property type="match status" value="1"/>
</dbReference>
<evidence type="ECO:0000256" key="5">
    <source>
        <dbReference type="ARBA" id="ARBA00022840"/>
    </source>
</evidence>
<dbReference type="EMBL" id="GL983617">
    <property type="protein sequence ID" value="EGR32599.1"/>
    <property type="molecule type" value="Genomic_DNA"/>
</dbReference>
<evidence type="ECO:0000313" key="12">
    <source>
        <dbReference type="Proteomes" id="UP000008983"/>
    </source>
</evidence>
<protein>
    <recommendedName>
        <fullName evidence="8">Katanin p60 ATPase-containing subunit A-like 2</fullName>
        <shortName evidence="8">Katanin p60 subunit A-like 2</shortName>
        <ecNumber evidence="8">5.6.1.1</ecNumber>
    </recommendedName>
    <alternativeName>
        <fullName evidence="8">p60 katanin-like 2</fullName>
    </alternativeName>
</protein>
<sequence>MLAKIKSESESRMNEEKKIHDRKRNIIVLILRYLANIGYIDSCSKISTESHIGLDQWDVADNIDLYQIVTEFEHYYELKFGKYIKLVRKVTSEKNPASFPKITQNNKVLQSANSQKIQQQENNIQSTKQIQKRNTINTSITNEQQINSTPQIEIQGQSAFQKTKEEEQTQNFFDVRVLKGMPDFGDVQELKELAAYLQRDIVVENPNCKFKDIVGLEDAKRLLKEAVLIPLKYPHFFTGILEPWRGVLLYGPPGTGKTMLAKAVATECGTTFFNISASSVVSKWRGESEKLIRVLFELARHYQPSTIFLDELDSIMSQRKGGQDHEGSTRMKTELLIQLDGLMKNKERVFLLAASNLPWDLDIAMLRRLEKRILVPLPCEKAREEMIRQFLPQGFSNNLNYNEISMQLENYSGSDIKLLCKEAAMKPLRKLINNIEMGDESQQKKNSKNQKTNNSNNIDQVKPDPVTQQDIQEALQTTKPSSFIKTQVYEKWEQEHGSV</sequence>
<proteinExistence type="inferred from homology"/>
<keyword evidence="4 8" id="KW-0547">Nucleotide-binding</keyword>
<dbReference type="Gene3D" id="3.40.50.300">
    <property type="entry name" value="P-loop containing nucleotide triphosphate hydrolases"/>
    <property type="match status" value="1"/>
</dbReference>
<dbReference type="PANTHER" id="PTHR23074">
    <property type="entry name" value="AAA DOMAIN-CONTAINING"/>
    <property type="match status" value="1"/>
</dbReference>
<dbReference type="FunFam" id="3.40.50.300:FF:000159">
    <property type="entry name" value="Katanin p60 ATPase-containing subunit A1"/>
    <property type="match status" value="1"/>
</dbReference>
<dbReference type="Pfam" id="PF00004">
    <property type="entry name" value="AAA"/>
    <property type="match status" value="1"/>
</dbReference>
<dbReference type="HAMAP" id="MF_03025">
    <property type="entry name" value="Katanin_p60_AL2"/>
    <property type="match status" value="1"/>
</dbReference>
<evidence type="ECO:0000256" key="4">
    <source>
        <dbReference type="ARBA" id="ARBA00022741"/>
    </source>
</evidence>
<comment type="function">
    <text evidence="8">Severs microtubules in vitro in an ATP-dependent manner. This activity may promote rapid reorganization of cellular microtubule arrays.</text>
</comment>
<dbReference type="RefSeq" id="XP_004036585.1">
    <property type="nucleotide sequence ID" value="XM_004036537.1"/>
</dbReference>
<dbReference type="OrthoDB" id="29072at2759"/>
<dbReference type="Proteomes" id="UP000008983">
    <property type="component" value="Unassembled WGS sequence"/>
</dbReference>
<keyword evidence="5 8" id="KW-0067">ATP-binding</keyword>
<dbReference type="GO" id="GO:0005737">
    <property type="term" value="C:cytoplasm"/>
    <property type="evidence" value="ECO:0007669"/>
    <property type="project" value="UniProtKB-SubCell"/>
</dbReference>
<evidence type="ECO:0000256" key="8">
    <source>
        <dbReference type="HAMAP-Rule" id="MF_03025"/>
    </source>
</evidence>
<dbReference type="OMA" id="IMCANID"/>
<keyword evidence="12" id="KW-1185">Reference proteome</keyword>
<dbReference type="InParanoid" id="G0QQ98"/>
<gene>
    <name evidence="8" type="primary">KATNAL2</name>
    <name evidence="11" type="ORF">IMG5_076290</name>
</gene>
<comment type="similarity">
    <text evidence="8">Belongs to the AAA ATPase family. Katanin p60 subunit A1 subfamily. A-like 2 sub-subfamily.</text>
</comment>
<accession>G0QQ98</accession>
<comment type="subcellular location">
    <subcellularLocation>
        <location evidence="1 8">Cytoplasm</location>
        <location evidence="1 8">Cytoskeleton</location>
        <location evidence="1 8">Spindle pole</location>
    </subcellularLocation>
    <subcellularLocation>
        <location evidence="8">Cytoplasm</location>
        <location evidence="8">Cytoskeleton</location>
    </subcellularLocation>
    <subcellularLocation>
        <location evidence="8">Cytoplasm</location>
    </subcellularLocation>
    <subcellularLocation>
        <location evidence="8">Cytoplasm</location>
        <location evidence="8">Cytoskeleton</location>
        <location evidence="8">Spindle</location>
    </subcellularLocation>
    <text evidence="8">Localizes within the cytoplasm, partially overlapping with microtubules in interphase and to the mitotic spindle and spindle poles during mitosis.</text>
</comment>
<dbReference type="EC" id="5.6.1.1" evidence="8"/>
<dbReference type="PANTHER" id="PTHR23074:SF78">
    <property type="entry name" value="KATANIN P60 ATPASE-CONTAINING SUBUNIT A-LIKE 2"/>
    <property type="match status" value="1"/>
</dbReference>
<keyword evidence="3 8" id="KW-0493">Microtubule</keyword>
<dbReference type="GO" id="GO:0000922">
    <property type="term" value="C:spindle pole"/>
    <property type="evidence" value="ECO:0007669"/>
    <property type="project" value="UniProtKB-SubCell"/>
</dbReference>
<dbReference type="GO" id="GO:0005874">
    <property type="term" value="C:microtubule"/>
    <property type="evidence" value="ECO:0007669"/>
    <property type="project" value="UniProtKB-KW"/>
</dbReference>
<dbReference type="InterPro" id="IPR006594">
    <property type="entry name" value="LisH"/>
</dbReference>
<evidence type="ECO:0000256" key="7">
    <source>
        <dbReference type="ARBA" id="ARBA00023235"/>
    </source>
</evidence>
<feature type="binding site" evidence="8">
    <location>
        <begin position="251"/>
        <end position="258"/>
    </location>
    <ligand>
        <name>ATP</name>
        <dbReference type="ChEBI" id="CHEBI:30616"/>
    </ligand>
</feature>
<organism evidence="11 12">
    <name type="scientific">Ichthyophthirius multifiliis</name>
    <name type="common">White spot disease agent</name>
    <name type="synonym">Ich</name>
    <dbReference type="NCBI Taxonomy" id="5932"/>
    <lineage>
        <taxon>Eukaryota</taxon>
        <taxon>Sar</taxon>
        <taxon>Alveolata</taxon>
        <taxon>Ciliophora</taxon>
        <taxon>Intramacronucleata</taxon>
        <taxon>Oligohymenophorea</taxon>
        <taxon>Hymenostomatida</taxon>
        <taxon>Ophryoglenina</taxon>
        <taxon>Ichthyophthirius</taxon>
    </lineage>
</organism>
<feature type="compositionally biased region" description="Polar residues" evidence="9">
    <location>
        <begin position="466"/>
        <end position="478"/>
    </location>
</feature>
<name>G0QQ98_ICHMU</name>
<dbReference type="InterPro" id="IPR041569">
    <property type="entry name" value="AAA_lid_3"/>
</dbReference>
<dbReference type="GO" id="GO:0016887">
    <property type="term" value="F:ATP hydrolysis activity"/>
    <property type="evidence" value="ECO:0007669"/>
    <property type="project" value="InterPro"/>
</dbReference>
<keyword evidence="7 8" id="KW-0413">Isomerase</keyword>
<dbReference type="AlphaFoldDB" id="G0QQ98"/>
<dbReference type="GO" id="GO:0008017">
    <property type="term" value="F:microtubule binding"/>
    <property type="evidence" value="ECO:0007669"/>
    <property type="project" value="UniProtKB-UniRule"/>
</dbReference>
<dbReference type="InterPro" id="IPR003959">
    <property type="entry name" value="ATPase_AAA_core"/>
</dbReference>
<dbReference type="GO" id="GO:0051013">
    <property type="term" value="P:microtubule severing"/>
    <property type="evidence" value="ECO:0007669"/>
    <property type="project" value="UniProtKB-UniRule"/>
</dbReference>
<dbReference type="STRING" id="857967.G0QQ98"/>
<dbReference type="InterPro" id="IPR003593">
    <property type="entry name" value="AAA+_ATPase"/>
</dbReference>
<dbReference type="GO" id="GO:0008568">
    <property type="term" value="F:microtubule severing ATPase activity"/>
    <property type="evidence" value="ECO:0007669"/>
    <property type="project" value="UniProtKB-EC"/>
</dbReference>
<feature type="region of interest" description="Disordered" evidence="9">
    <location>
        <begin position="437"/>
        <end position="478"/>
    </location>
</feature>